<accession>A0A060QBI7</accession>
<gene>
    <name evidence="1" type="ORF">ASAP_0205</name>
</gene>
<organism evidence="1 2">
    <name type="scientific">Asaia bogorensis</name>
    <dbReference type="NCBI Taxonomy" id="91915"/>
    <lineage>
        <taxon>Bacteria</taxon>
        <taxon>Pseudomonadati</taxon>
        <taxon>Pseudomonadota</taxon>
        <taxon>Alphaproteobacteria</taxon>
        <taxon>Acetobacterales</taxon>
        <taxon>Acetobacteraceae</taxon>
        <taxon>Asaia</taxon>
    </lineage>
</organism>
<reference evidence="1 2" key="2">
    <citation type="journal article" date="2014" name="PLoS ONE">
        <title>Evolution of mitochondria reconstructed from the energy metabolism of living bacteria.</title>
        <authorList>
            <person name="Degli Esposti M."/>
            <person name="Chouaia B."/>
            <person name="Comandatore F."/>
            <person name="Crotti E."/>
            <person name="Sassera D."/>
            <person name="Lievens P.M."/>
            <person name="Daffonchio D."/>
            <person name="Bandi C."/>
        </authorList>
    </citation>
    <scope>NUCLEOTIDE SEQUENCE [LARGE SCALE GENOMIC DNA]</scope>
    <source>
        <strain evidence="1 2">SF2.1</strain>
    </source>
</reference>
<evidence type="ECO:0000313" key="1">
    <source>
        <dbReference type="EMBL" id="CDG38250.1"/>
    </source>
</evidence>
<name>A0A060QBI7_9PROT</name>
<protein>
    <submittedName>
        <fullName evidence="1">Uncharacterized protein</fullName>
    </submittedName>
</protein>
<comment type="caution">
    <text evidence="1">The sequence shown here is derived from an EMBL/GenBank/DDBJ whole genome shotgun (WGS) entry which is preliminary data.</text>
</comment>
<evidence type="ECO:0000313" key="2">
    <source>
        <dbReference type="Proteomes" id="UP000027583"/>
    </source>
</evidence>
<dbReference type="Proteomes" id="UP000027583">
    <property type="component" value="Unassembled WGS sequence"/>
</dbReference>
<proteinExistence type="predicted"/>
<sequence>MALNAPTTTRLILASPCFGKAIDRLINRLPARWASAPSSVLLFPPDWSAKQALIKTFHGAVHNLNTSVHH</sequence>
<dbReference type="EMBL" id="CBLX010000003">
    <property type="protein sequence ID" value="CDG38250.1"/>
    <property type="molecule type" value="Genomic_DNA"/>
</dbReference>
<reference evidence="1 2" key="1">
    <citation type="journal article" date="2014" name="Genome Biol. Evol.">
        <title>Acetic acid bacteria genomes reveal functional traits for adaptation to life in insect guts.</title>
        <authorList>
            <person name="Chouaia B."/>
            <person name="Gaiarsa S."/>
            <person name="Crotti E."/>
            <person name="Comandatore F."/>
            <person name="Degli Esposti M."/>
            <person name="Ricci I."/>
            <person name="Alma A."/>
            <person name="Favia G."/>
            <person name="Bandi C."/>
            <person name="Daffonchio D."/>
        </authorList>
    </citation>
    <scope>NUCLEOTIDE SEQUENCE [LARGE SCALE GENOMIC DNA]</scope>
    <source>
        <strain evidence="1 2">SF2.1</strain>
    </source>
</reference>
<dbReference type="AlphaFoldDB" id="A0A060QBI7"/>